<comment type="caution">
    <text evidence="1">The sequence shown here is derived from an EMBL/GenBank/DDBJ whole genome shotgun (WGS) entry which is preliminary data.</text>
</comment>
<protein>
    <submittedName>
        <fullName evidence="1">Uncharacterized protein</fullName>
    </submittedName>
</protein>
<reference evidence="1 2" key="1">
    <citation type="submission" date="2019-11" db="EMBL/GenBank/DDBJ databases">
        <title>Whole genome sequence of Oryza granulata.</title>
        <authorList>
            <person name="Li W."/>
        </authorList>
    </citation>
    <scope>NUCLEOTIDE SEQUENCE [LARGE SCALE GENOMIC DNA]</scope>
    <source>
        <strain evidence="2">cv. Menghai</strain>
        <tissue evidence="1">Leaf</tissue>
    </source>
</reference>
<proteinExistence type="predicted"/>
<dbReference type="Proteomes" id="UP000479710">
    <property type="component" value="Unassembled WGS sequence"/>
</dbReference>
<keyword evidence="2" id="KW-1185">Reference proteome</keyword>
<organism evidence="1 2">
    <name type="scientific">Oryza meyeriana var. granulata</name>
    <dbReference type="NCBI Taxonomy" id="110450"/>
    <lineage>
        <taxon>Eukaryota</taxon>
        <taxon>Viridiplantae</taxon>
        <taxon>Streptophyta</taxon>
        <taxon>Embryophyta</taxon>
        <taxon>Tracheophyta</taxon>
        <taxon>Spermatophyta</taxon>
        <taxon>Magnoliopsida</taxon>
        <taxon>Liliopsida</taxon>
        <taxon>Poales</taxon>
        <taxon>Poaceae</taxon>
        <taxon>BOP clade</taxon>
        <taxon>Oryzoideae</taxon>
        <taxon>Oryzeae</taxon>
        <taxon>Oryzinae</taxon>
        <taxon>Oryza</taxon>
        <taxon>Oryza meyeriana</taxon>
    </lineage>
</organism>
<accession>A0A6G1DQC7</accession>
<dbReference type="AlphaFoldDB" id="A0A6G1DQC7"/>
<dbReference type="EMBL" id="SPHZ02000006">
    <property type="protein sequence ID" value="KAF0913883.1"/>
    <property type="molecule type" value="Genomic_DNA"/>
</dbReference>
<evidence type="ECO:0000313" key="2">
    <source>
        <dbReference type="Proteomes" id="UP000479710"/>
    </source>
</evidence>
<evidence type="ECO:0000313" key="1">
    <source>
        <dbReference type="EMBL" id="KAF0913883.1"/>
    </source>
</evidence>
<name>A0A6G1DQC7_9ORYZ</name>
<gene>
    <name evidence="1" type="ORF">E2562_024958</name>
</gene>
<sequence length="125" mass="13222">MTGRTVTACISSTSTTAPAGGEHDPINPRRLPEQLLRLGFRTLGSWPHISALGSKIVFMGQRHPDQFSGAGAGAGDDDDRRGLTLVNDTTTEALDVSHSLPDDMHLVTSYDAVAARNRLPAAVSV</sequence>